<proteinExistence type="predicted"/>
<accession>A0A2P2QF45</accession>
<name>A0A2P2QF45_RHIMU</name>
<organism evidence="1">
    <name type="scientific">Rhizophora mucronata</name>
    <name type="common">Asiatic mangrove</name>
    <dbReference type="NCBI Taxonomy" id="61149"/>
    <lineage>
        <taxon>Eukaryota</taxon>
        <taxon>Viridiplantae</taxon>
        <taxon>Streptophyta</taxon>
        <taxon>Embryophyta</taxon>
        <taxon>Tracheophyta</taxon>
        <taxon>Spermatophyta</taxon>
        <taxon>Magnoliopsida</taxon>
        <taxon>eudicotyledons</taxon>
        <taxon>Gunneridae</taxon>
        <taxon>Pentapetalae</taxon>
        <taxon>rosids</taxon>
        <taxon>fabids</taxon>
        <taxon>Malpighiales</taxon>
        <taxon>Rhizophoraceae</taxon>
        <taxon>Rhizophora</taxon>
    </lineage>
</organism>
<dbReference type="EMBL" id="GGEC01085125">
    <property type="protein sequence ID" value="MBX65609.1"/>
    <property type="molecule type" value="Transcribed_RNA"/>
</dbReference>
<dbReference type="AlphaFoldDB" id="A0A2P2QF45"/>
<reference evidence="1" key="1">
    <citation type="submission" date="2018-02" db="EMBL/GenBank/DDBJ databases">
        <title>Rhizophora mucronata_Transcriptome.</title>
        <authorList>
            <person name="Meera S.P."/>
            <person name="Sreeshan A."/>
            <person name="Augustine A."/>
        </authorList>
    </citation>
    <scope>NUCLEOTIDE SEQUENCE</scope>
    <source>
        <tissue evidence="1">Leaf</tissue>
    </source>
</reference>
<evidence type="ECO:0000313" key="1">
    <source>
        <dbReference type="EMBL" id="MBX65609.1"/>
    </source>
</evidence>
<sequence length="27" mass="2973">MPFAIKLAKVQFTGRVQGKVTHVSCLI</sequence>
<protein>
    <submittedName>
        <fullName evidence="1">Uncharacterized protein</fullName>
    </submittedName>
</protein>